<accession>A0A8H6LSS3</accession>
<evidence type="ECO:0000256" key="7">
    <source>
        <dbReference type="ARBA" id="ARBA00022833"/>
    </source>
</evidence>
<gene>
    <name evidence="12" type="ORF">DFP72DRAFT_938260</name>
</gene>
<feature type="domain" description="RING-type" evidence="11">
    <location>
        <begin position="10"/>
        <end position="222"/>
    </location>
</feature>
<dbReference type="InterPro" id="IPR013083">
    <property type="entry name" value="Znf_RING/FYVE/PHD"/>
</dbReference>
<dbReference type="EMBL" id="JACGCI010000184">
    <property type="protein sequence ID" value="KAF6742428.1"/>
    <property type="molecule type" value="Genomic_DNA"/>
</dbReference>
<evidence type="ECO:0000256" key="10">
    <source>
        <dbReference type="SAM" id="Phobius"/>
    </source>
</evidence>
<dbReference type="InterPro" id="IPR002867">
    <property type="entry name" value="IBR_dom"/>
</dbReference>
<evidence type="ECO:0000256" key="9">
    <source>
        <dbReference type="SAM" id="MobiDB-lite"/>
    </source>
</evidence>
<dbReference type="InterPro" id="IPR044066">
    <property type="entry name" value="TRIAD_supradom"/>
</dbReference>
<organism evidence="12 13">
    <name type="scientific">Ephemerocybe angulata</name>
    <dbReference type="NCBI Taxonomy" id="980116"/>
    <lineage>
        <taxon>Eukaryota</taxon>
        <taxon>Fungi</taxon>
        <taxon>Dikarya</taxon>
        <taxon>Basidiomycota</taxon>
        <taxon>Agaricomycotina</taxon>
        <taxon>Agaricomycetes</taxon>
        <taxon>Agaricomycetidae</taxon>
        <taxon>Agaricales</taxon>
        <taxon>Agaricineae</taxon>
        <taxon>Psathyrellaceae</taxon>
        <taxon>Ephemerocybe</taxon>
    </lineage>
</organism>
<keyword evidence="5" id="KW-0863">Zinc-finger</keyword>
<evidence type="ECO:0000256" key="8">
    <source>
        <dbReference type="SAM" id="Coils"/>
    </source>
</evidence>
<sequence>MATNARQYPGEIECGCCFDSTPTDRIIRCPAAHPLCVTCLAAHTTTQLDKSATKISCIDVTTGCSVPFDPRALANFLPPDIVRRYEALAQQEALRAANIDDLAECPFCNYACIMEASVDADPLFRCQNHDGGCGVVSCRRCRERNHGKAPCQDRRTNVEEAMTAALIRLCPACKTSYIKTQGCNKMTCTKETCKATFCYICRQIVFAYDHFSRDGAGPSRDGAKCRLYDARPLDEQHAQEVEAARVRAETAQAPIPGPSNPPAAPATRIQPNRGSTLIPRPYIPPENLPPVHLVPIEQLERDLQEARRQQYNARNRYDSTRRKPWLAHWVDTRRFEMWGYNDALVAAQRRLDERLEYDARVEAEREQARARARRVEEGREREAQVEVQRAEAERRVREREQAQAEAQRAEAERRAREREQARARAQWEERQEHNAQMEAQRSEAERRAREREEAWAQAEFEAMFFQPVAQPQRRPYAHNHRWIQRVLGDRNMSKALSFVFQLVLGLCLGVLLHMLLPAPLGSGSLQRYILRVLR</sequence>
<dbReference type="PROSITE" id="PS51873">
    <property type="entry name" value="TRIAD"/>
    <property type="match status" value="1"/>
</dbReference>
<feature type="transmembrane region" description="Helical" evidence="10">
    <location>
        <begin position="495"/>
        <end position="516"/>
    </location>
</feature>
<dbReference type="InterPro" id="IPR047546">
    <property type="entry name" value="Rcat_RBR_RNF216"/>
</dbReference>
<keyword evidence="2" id="KW-0808">Transferase</keyword>
<dbReference type="Proteomes" id="UP000521943">
    <property type="component" value="Unassembled WGS sequence"/>
</dbReference>
<dbReference type="AlphaFoldDB" id="A0A8H6LSS3"/>
<dbReference type="SMART" id="SM00647">
    <property type="entry name" value="IBR"/>
    <property type="match status" value="2"/>
</dbReference>
<dbReference type="Gene3D" id="1.20.120.1750">
    <property type="match status" value="1"/>
</dbReference>
<dbReference type="CDD" id="cd20339">
    <property type="entry name" value="BRcat_RBR_RNF216"/>
    <property type="match status" value="1"/>
</dbReference>
<reference evidence="12 13" key="1">
    <citation type="submission" date="2020-07" db="EMBL/GenBank/DDBJ databases">
        <title>Comparative genomics of pyrophilous fungi reveals a link between fire events and developmental genes.</title>
        <authorList>
            <consortium name="DOE Joint Genome Institute"/>
            <person name="Steindorff A.S."/>
            <person name="Carver A."/>
            <person name="Calhoun S."/>
            <person name="Stillman K."/>
            <person name="Liu H."/>
            <person name="Lipzen A."/>
            <person name="Pangilinan J."/>
            <person name="Labutti K."/>
            <person name="Bruns T.D."/>
            <person name="Grigoriev I.V."/>
        </authorList>
    </citation>
    <scope>NUCLEOTIDE SEQUENCE [LARGE SCALE GENOMIC DNA]</scope>
    <source>
        <strain evidence="12 13">CBS 144469</strain>
    </source>
</reference>
<dbReference type="PANTHER" id="PTHR22770:SF47">
    <property type="entry name" value="E3 UBIQUITIN-PROTEIN LIGASE RNF216"/>
    <property type="match status" value="1"/>
</dbReference>
<keyword evidence="13" id="KW-1185">Reference proteome</keyword>
<keyword evidence="4" id="KW-0677">Repeat</keyword>
<dbReference type="Pfam" id="PF26200">
    <property type="entry name" value="Rcat_RNF216"/>
    <property type="match status" value="1"/>
</dbReference>
<evidence type="ECO:0000313" key="13">
    <source>
        <dbReference type="Proteomes" id="UP000521943"/>
    </source>
</evidence>
<evidence type="ECO:0000313" key="12">
    <source>
        <dbReference type="EMBL" id="KAF6742428.1"/>
    </source>
</evidence>
<keyword evidence="7" id="KW-0862">Zinc</keyword>
<feature type="coiled-coil region" evidence="8">
    <location>
        <begin position="296"/>
        <end position="323"/>
    </location>
</feature>
<evidence type="ECO:0000259" key="11">
    <source>
        <dbReference type="PROSITE" id="PS51873"/>
    </source>
</evidence>
<dbReference type="OrthoDB" id="10009520at2759"/>
<dbReference type="PANTHER" id="PTHR22770">
    <property type="entry name" value="UBIQUITIN CONJUGATING ENZYME 7 INTERACTING PROTEIN-RELATED"/>
    <property type="match status" value="1"/>
</dbReference>
<evidence type="ECO:0000256" key="1">
    <source>
        <dbReference type="ARBA" id="ARBA00004906"/>
    </source>
</evidence>
<evidence type="ECO:0000256" key="2">
    <source>
        <dbReference type="ARBA" id="ARBA00022679"/>
    </source>
</evidence>
<keyword evidence="10" id="KW-0472">Membrane</keyword>
<dbReference type="InterPro" id="IPR047545">
    <property type="entry name" value="BRcat_RBR_RNF216"/>
</dbReference>
<feature type="region of interest" description="Disordered" evidence="9">
    <location>
        <begin position="252"/>
        <end position="279"/>
    </location>
</feature>
<comment type="pathway">
    <text evidence="1">Protein modification; protein ubiquitination.</text>
</comment>
<protein>
    <recommendedName>
        <fullName evidence="11">RING-type domain-containing protein</fullName>
    </recommendedName>
</protein>
<feature type="compositionally biased region" description="Pro residues" evidence="9">
    <location>
        <begin position="255"/>
        <end position="264"/>
    </location>
</feature>
<dbReference type="CDD" id="cd20353">
    <property type="entry name" value="Rcat_RBR_RNF216"/>
    <property type="match status" value="1"/>
</dbReference>
<evidence type="ECO:0000256" key="3">
    <source>
        <dbReference type="ARBA" id="ARBA00022723"/>
    </source>
</evidence>
<keyword evidence="6" id="KW-0833">Ubl conjugation pathway</keyword>
<keyword evidence="8" id="KW-0175">Coiled coil</keyword>
<evidence type="ECO:0000256" key="5">
    <source>
        <dbReference type="ARBA" id="ARBA00022771"/>
    </source>
</evidence>
<evidence type="ECO:0000256" key="6">
    <source>
        <dbReference type="ARBA" id="ARBA00022786"/>
    </source>
</evidence>
<keyword evidence="10" id="KW-0812">Transmembrane</keyword>
<feature type="region of interest" description="Disordered" evidence="9">
    <location>
        <begin position="373"/>
        <end position="448"/>
    </location>
</feature>
<name>A0A8H6LSS3_9AGAR</name>
<dbReference type="SUPFAM" id="SSF57850">
    <property type="entry name" value="RING/U-box"/>
    <property type="match status" value="1"/>
</dbReference>
<keyword evidence="3" id="KW-0479">Metal-binding</keyword>
<proteinExistence type="predicted"/>
<dbReference type="GO" id="GO:0008270">
    <property type="term" value="F:zinc ion binding"/>
    <property type="evidence" value="ECO:0007669"/>
    <property type="project" value="UniProtKB-KW"/>
</dbReference>
<dbReference type="GO" id="GO:0016740">
    <property type="term" value="F:transferase activity"/>
    <property type="evidence" value="ECO:0007669"/>
    <property type="project" value="UniProtKB-KW"/>
</dbReference>
<evidence type="ECO:0000256" key="4">
    <source>
        <dbReference type="ARBA" id="ARBA00022737"/>
    </source>
</evidence>
<dbReference type="Gene3D" id="3.30.40.10">
    <property type="entry name" value="Zinc/RING finger domain, C3HC4 (zinc finger)"/>
    <property type="match status" value="1"/>
</dbReference>
<keyword evidence="10" id="KW-1133">Transmembrane helix</keyword>
<comment type="caution">
    <text evidence="12">The sequence shown here is derived from an EMBL/GenBank/DDBJ whole genome shotgun (WGS) entry which is preliminary data.</text>
</comment>
<dbReference type="InterPro" id="IPR051628">
    <property type="entry name" value="LUBAC_E3_Ligases"/>
</dbReference>